<evidence type="ECO:0000313" key="1">
    <source>
        <dbReference type="EMBL" id="KIA76380.1"/>
    </source>
</evidence>
<organism evidence="1 2">
    <name type="scientific">Parachlamydia acanthamoebae</name>
    <dbReference type="NCBI Taxonomy" id="83552"/>
    <lineage>
        <taxon>Bacteria</taxon>
        <taxon>Pseudomonadati</taxon>
        <taxon>Chlamydiota</taxon>
        <taxon>Chlamydiia</taxon>
        <taxon>Parachlamydiales</taxon>
        <taxon>Parachlamydiaceae</taxon>
        <taxon>Parachlamydia</taxon>
    </lineage>
</organism>
<dbReference type="Proteomes" id="UP000031307">
    <property type="component" value="Unassembled WGS sequence"/>
</dbReference>
<gene>
    <name evidence="1" type="ORF">DB43_AK00400</name>
</gene>
<evidence type="ECO:0000313" key="2">
    <source>
        <dbReference type="Proteomes" id="UP000031307"/>
    </source>
</evidence>
<reference evidence="1 2" key="1">
    <citation type="journal article" date="2014" name="Mol. Biol. Evol.">
        <title>Massive expansion of Ubiquitination-related gene families within the Chlamydiae.</title>
        <authorList>
            <person name="Domman D."/>
            <person name="Collingro A."/>
            <person name="Lagkouvardos I."/>
            <person name="Gehre L."/>
            <person name="Weinmaier T."/>
            <person name="Rattei T."/>
            <person name="Subtil A."/>
            <person name="Horn M."/>
        </authorList>
    </citation>
    <scope>NUCLEOTIDE SEQUENCE [LARGE SCALE GENOMIC DNA]</scope>
    <source>
        <strain evidence="1 2">OEW1</strain>
    </source>
</reference>
<dbReference type="AlphaFoldDB" id="A0A0C1C582"/>
<proteinExistence type="predicted"/>
<dbReference type="EMBL" id="JSAM01000121">
    <property type="protein sequence ID" value="KIA76380.1"/>
    <property type="molecule type" value="Genomic_DNA"/>
</dbReference>
<dbReference type="PATRIC" id="fig|83552.4.peg.2520"/>
<protein>
    <submittedName>
        <fullName evidence="1">Uncharacterized protein</fullName>
    </submittedName>
</protein>
<name>A0A0C1C582_9BACT</name>
<comment type="caution">
    <text evidence="1">The sequence shown here is derived from an EMBL/GenBank/DDBJ whole genome shotgun (WGS) entry which is preliminary data.</text>
</comment>
<sequence length="39" mass="4460">MNLVDFLLIFDVATKKRLATIMTVIILVSSVQHQLVNFK</sequence>
<accession>A0A0C1C582</accession>